<gene>
    <name evidence="5" type="ORF">BJX67DRAFT_352502</name>
</gene>
<dbReference type="Gene3D" id="3.20.20.100">
    <property type="entry name" value="NADP-dependent oxidoreductase domain"/>
    <property type="match status" value="1"/>
</dbReference>
<dbReference type="GeneID" id="98144107"/>
<dbReference type="InterPro" id="IPR036812">
    <property type="entry name" value="NAD(P)_OxRdtase_dom_sf"/>
</dbReference>
<proteinExistence type="inferred from homology"/>
<dbReference type="EMBL" id="JBFXLQ010000018">
    <property type="protein sequence ID" value="KAL2867522.1"/>
    <property type="molecule type" value="Genomic_DNA"/>
</dbReference>
<dbReference type="Pfam" id="PF00248">
    <property type="entry name" value="Aldo_ket_red"/>
    <property type="match status" value="1"/>
</dbReference>
<name>A0ABR4LVY4_9EURO</name>
<protein>
    <submittedName>
        <fullName evidence="5">Sterigmatocystin biosynthesis dehydrogenase stcV</fullName>
    </submittedName>
</protein>
<organism evidence="5 6">
    <name type="scientific">Aspergillus lucknowensis</name>
    <dbReference type="NCBI Taxonomy" id="176173"/>
    <lineage>
        <taxon>Eukaryota</taxon>
        <taxon>Fungi</taxon>
        <taxon>Dikarya</taxon>
        <taxon>Ascomycota</taxon>
        <taxon>Pezizomycotina</taxon>
        <taxon>Eurotiomycetes</taxon>
        <taxon>Eurotiomycetidae</taxon>
        <taxon>Eurotiales</taxon>
        <taxon>Aspergillaceae</taxon>
        <taxon>Aspergillus</taxon>
        <taxon>Aspergillus subgen. Nidulantes</taxon>
    </lineage>
</organism>
<evidence type="ECO:0000313" key="5">
    <source>
        <dbReference type="EMBL" id="KAL2867522.1"/>
    </source>
</evidence>
<dbReference type="InterPro" id="IPR050523">
    <property type="entry name" value="AKR_Detox_Biosynth"/>
</dbReference>
<dbReference type="PANTHER" id="PTHR43364:SF7">
    <property type="entry name" value="NADP-DEPENDENT OXIDOREDUCTASE DOMAIN-CONTAINING PROTEIN-RELATED"/>
    <property type="match status" value="1"/>
</dbReference>
<evidence type="ECO:0000259" key="4">
    <source>
        <dbReference type="Pfam" id="PF00248"/>
    </source>
</evidence>
<dbReference type="CDD" id="cd19146">
    <property type="entry name" value="AKR_AKR9A1-2"/>
    <property type="match status" value="1"/>
</dbReference>
<evidence type="ECO:0000256" key="2">
    <source>
        <dbReference type="ARBA" id="ARBA00023002"/>
    </source>
</evidence>
<dbReference type="RefSeq" id="XP_070886501.1">
    <property type="nucleotide sequence ID" value="XM_071029035.1"/>
</dbReference>
<comment type="similarity">
    <text evidence="3">Belongs to the aldo/keto reductase family. Aldo/keto reductase 2 subfamily.</text>
</comment>
<evidence type="ECO:0000313" key="6">
    <source>
        <dbReference type="Proteomes" id="UP001610432"/>
    </source>
</evidence>
<accession>A0ABR4LVY4</accession>
<comment type="caution">
    <text evidence="5">The sequence shown here is derived from an EMBL/GenBank/DDBJ whole genome shotgun (WGS) entry which is preliminary data.</text>
</comment>
<evidence type="ECO:0000256" key="1">
    <source>
        <dbReference type="ARBA" id="ARBA00022857"/>
    </source>
</evidence>
<dbReference type="SUPFAM" id="SSF51430">
    <property type="entry name" value="NAD(P)-linked oxidoreductase"/>
    <property type="match status" value="1"/>
</dbReference>
<dbReference type="InterPro" id="IPR023210">
    <property type="entry name" value="NADP_OxRdtase_dom"/>
</dbReference>
<dbReference type="PANTHER" id="PTHR43364">
    <property type="entry name" value="NADH-SPECIFIC METHYLGLYOXAL REDUCTASE-RELATED"/>
    <property type="match status" value="1"/>
</dbReference>
<keyword evidence="1" id="KW-0521">NADP</keyword>
<evidence type="ECO:0000256" key="3">
    <source>
        <dbReference type="ARBA" id="ARBA00038157"/>
    </source>
</evidence>
<keyword evidence="2" id="KW-0560">Oxidoreductase</keyword>
<sequence>MAAPPAPQPPSLLGYHRVLSPLAGIRVSPLCLGTMHFGGAWSHAMGEVTKETAFALLDKFYNAGGNFIDTANFYQGEGSERWLGEWIAARQNRDELVLATKYTMGYRLTGDEKIKSNFQGSHSKSLRLSVEASLRKLGTGYIDLLYVHMWDFSTGVEEVMQSLHHLVAAGTVLNIGISDAPAWVVVKCNEYARFHGLTRFSVYQGRWSCSYRDFERDILPMAQSEGLALAPWGALGRGQFKTPEDFQQPGTRNMGPQEEKHRIMGEKLAELGKRKGVAPTSIALAYLLHKAPYVFPVIGCRTVEQLESNIESLGVELSDEDVYEIEDATPFDLGFPMAFLFEKPGQKYRSDMTTRHIWQVTCNARIETVPKPRPIEPRQGFNQMDRK</sequence>
<reference evidence="5 6" key="1">
    <citation type="submission" date="2024-07" db="EMBL/GenBank/DDBJ databases">
        <title>Section-level genome sequencing and comparative genomics of Aspergillus sections Usti and Cavernicolus.</title>
        <authorList>
            <consortium name="Lawrence Berkeley National Laboratory"/>
            <person name="Nybo J.L."/>
            <person name="Vesth T.C."/>
            <person name="Theobald S."/>
            <person name="Frisvad J.C."/>
            <person name="Larsen T.O."/>
            <person name="Kjaerboelling I."/>
            <person name="Rothschild-Mancinelli K."/>
            <person name="Lyhne E.K."/>
            <person name="Kogle M.E."/>
            <person name="Barry K."/>
            <person name="Clum A."/>
            <person name="Na H."/>
            <person name="Ledsgaard L."/>
            <person name="Lin J."/>
            <person name="Lipzen A."/>
            <person name="Kuo A."/>
            <person name="Riley R."/>
            <person name="Mondo S."/>
            <person name="Labutti K."/>
            <person name="Haridas S."/>
            <person name="Pangalinan J."/>
            <person name="Salamov A.A."/>
            <person name="Simmons B.A."/>
            <person name="Magnuson J.K."/>
            <person name="Chen J."/>
            <person name="Drula E."/>
            <person name="Henrissat B."/>
            <person name="Wiebenga A."/>
            <person name="Lubbers R.J."/>
            <person name="Gomes A.C."/>
            <person name="Macurrencykelacurrency M.R."/>
            <person name="Stajich J."/>
            <person name="Grigoriev I.V."/>
            <person name="Mortensen U.H."/>
            <person name="De Vries R.P."/>
            <person name="Baker S.E."/>
            <person name="Andersen M.R."/>
        </authorList>
    </citation>
    <scope>NUCLEOTIDE SEQUENCE [LARGE SCALE GENOMIC DNA]</scope>
    <source>
        <strain evidence="5 6">CBS 449.75</strain>
    </source>
</reference>
<dbReference type="Proteomes" id="UP001610432">
    <property type="component" value="Unassembled WGS sequence"/>
</dbReference>
<feature type="domain" description="NADP-dependent oxidoreductase" evidence="4">
    <location>
        <begin position="29"/>
        <end position="327"/>
    </location>
</feature>
<keyword evidence="6" id="KW-1185">Reference proteome</keyword>